<evidence type="ECO:0000313" key="2">
    <source>
        <dbReference type="Proteomes" id="UP000887574"/>
    </source>
</evidence>
<dbReference type="AlphaFoldDB" id="A0A915CYC8"/>
<feature type="transmembrane region" description="Helical" evidence="1">
    <location>
        <begin position="78"/>
        <end position="102"/>
    </location>
</feature>
<evidence type="ECO:0000313" key="3">
    <source>
        <dbReference type="WBParaSite" id="jg13593"/>
    </source>
</evidence>
<reference evidence="3" key="1">
    <citation type="submission" date="2022-11" db="UniProtKB">
        <authorList>
            <consortium name="WormBaseParasite"/>
        </authorList>
    </citation>
    <scope>IDENTIFICATION</scope>
</reference>
<organism evidence="2 3">
    <name type="scientific">Ditylenchus dipsaci</name>
    <dbReference type="NCBI Taxonomy" id="166011"/>
    <lineage>
        <taxon>Eukaryota</taxon>
        <taxon>Metazoa</taxon>
        <taxon>Ecdysozoa</taxon>
        <taxon>Nematoda</taxon>
        <taxon>Chromadorea</taxon>
        <taxon>Rhabditida</taxon>
        <taxon>Tylenchina</taxon>
        <taxon>Tylenchomorpha</taxon>
        <taxon>Sphaerularioidea</taxon>
        <taxon>Anguinidae</taxon>
        <taxon>Anguininae</taxon>
        <taxon>Ditylenchus</taxon>
    </lineage>
</organism>
<evidence type="ECO:0000256" key="1">
    <source>
        <dbReference type="SAM" id="Phobius"/>
    </source>
</evidence>
<sequence>MAPPLYDDSKYRCCCFHVEKAAYFIGFIGAVLNLIGALGYFLQRQWGQGGGAILSALLYILVLVAYHKRNPSFYLPFLVLKAIALVLYFLSILFLLVVFFVMPDWYVDRVRNEWIRNWPPGETYNEGDFKLSFRLWTGLLILMTAVITAVEAVFWCIIHKAYNYMKETE</sequence>
<keyword evidence="2" id="KW-1185">Reference proteome</keyword>
<dbReference type="Proteomes" id="UP000887574">
    <property type="component" value="Unplaced"/>
</dbReference>
<feature type="transmembrane region" description="Helical" evidence="1">
    <location>
        <begin position="135"/>
        <end position="158"/>
    </location>
</feature>
<feature type="transmembrane region" description="Helical" evidence="1">
    <location>
        <begin position="21"/>
        <end position="42"/>
    </location>
</feature>
<proteinExistence type="predicted"/>
<keyword evidence="1" id="KW-0812">Transmembrane</keyword>
<keyword evidence="1" id="KW-1133">Transmembrane helix</keyword>
<keyword evidence="1" id="KW-0472">Membrane</keyword>
<feature type="transmembrane region" description="Helical" evidence="1">
    <location>
        <begin position="48"/>
        <end position="66"/>
    </location>
</feature>
<accession>A0A915CYC8</accession>
<protein>
    <submittedName>
        <fullName evidence="3">Uncharacterized protein</fullName>
    </submittedName>
</protein>
<name>A0A915CYC8_9BILA</name>
<dbReference type="WBParaSite" id="jg13593">
    <property type="protein sequence ID" value="jg13593"/>
    <property type="gene ID" value="jg13593"/>
</dbReference>